<reference evidence="2" key="2">
    <citation type="submission" date="2015-01" db="EMBL/GenBank/DDBJ databases">
        <title>Evolutionary Origins and Diversification of the Mycorrhizal Mutualists.</title>
        <authorList>
            <consortium name="DOE Joint Genome Institute"/>
            <consortium name="Mycorrhizal Genomics Consortium"/>
            <person name="Kohler A."/>
            <person name="Kuo A."/>
            <person name="Nagy L.G."/>
            <person name="Floudas D."/>
            <person name="Copeland A."/>
            <person name="Barry K.W."/>
            <person name="Cichocki N."/>
            <person name="Veneault-Fourrey C."/>
            <person name="LaButti K."/>
            <person name="Lindquist E.A."/>
            <person name="Lipzen A."/>
            <person name="Lundell T."/>
            <person name="Morin E."/>
            <person name="Murat C."/>
            <person name="Riley R."/>
            <person name="Ohm R."/>
            <person name="Sun H."/>
            <person name="Tunlid A."/>
            <person name="Henrissat B."/>
            <person name="Grigoriev I.V."/>
            <person name="Hibbett D.S."/>
            <person name="Martin F."/>
        </authorList>
    </citation>
    <scope>NUCLEOTIDE SEQUENCE [LARGE SCALE GENOMIC DNA]</scope>
    <source>
        <strain evidence="2">LaAM-08-1</strain>
    </source>
</reference>
<proteinExistence type="predicted"/>
<dbReference type="HOGENOM" id="CLU_1938498_0_0_1"/>
<sequence>MGWTGNSWTIRSSLSGLYVGLAGSAGNGTRLVVSAAPFQWDIWHDTADPRTYRIFVPYTHFNWISRTVEVQLSIHLPRSGISMKMALFTRRGHLTDYDYLSSLNDVIDNQKHPVFYVPHPRVLSTADYSS</sequence>
<evidence type="ECO:0000313" key="1">
    <source>
        <dbReference type="EMBL" id="KIJ97462.1"/>
    </source>
</evidence>
<gene>
    <name evidence="1" type="ORF">K443DRAFT_681481</name>
</gene>
<name>A0A0C9XN65_9AGAR</name>
<dbReference type="Proteomes" id="UP000054477">
    <property type="component" value="Unassembled WGS sequence"/>
</dbReference>
<keyword evidence="2" id="KW-1185">Reference proteome</keyword>
<dbReference type="Gene3D" id="2.80.10.50">
    <property type="match status" value="1"/>
</dbReference>
<protein>
    <submittedName>
        <fullName evidence="1">Uncharacterized protein</fullName>
    </submittedName>
</protein>
<reference evidence="1 2" key="1">
    <citation type="submission" date="2014-04" db="EMBL/GenBank/DDBJ databases">
        <authorList>
            <consortium name="DOE Joint Genome Institute"/>
            <person name="Kuo A."/>
            <person name="Kohler A."/>
            <person name="Nagy L.G."/>
            <person name="Floudas D."/>
            <person name="Copeland A."/>
            <person name="Barry K.W."/>
            <person name="Cichocki N."/>
            <person name="Veneault-Fourrey C."/>
            <person name="LaButti K."/>
            <person name="Lindquist E.A."/>
            <person name="Lipzen A."/>
            <person name="Lundell T."/>
            <person name="Morin E."/>
            <person name="Murat C."/>
            <person name="Sun H."/>
            <person name="Tunlid A."/>
            <person name="Henrissat B."/>
            <person name="Grigoriev I.V."/>
            <person name="Hibbett D.S."/>
            <person name="Martin F."/>
            <person name="Nordberg H.P."/>
            <person name="Cantor M.N."/>
            <person name="Hua S.X."/>
        </authorList>
    </citation>
    <scope>NUCLEOTIDE SEQUENCE [LARGE SCALE GENOMIC DNA]</scope>
    <source>
        <strain evidence="1 2">LaAM-08-1</strain>
    </source>
</reference>
<dbReference type="STRING" id="1095629.A0A0C9XN65"/>
<accession>A0A0C9XN65</accession>
<organism evidence="1 2">
    <name type="scientific">Laccaria amethystina LaAM-08-1</name>
    <dbReference type="NCBI Taxonomy" id="1095629"/>
    <lineage>
        <taxon>Eukaryota</taxon>
        <taxon>Fungi</taxon>
        <taxon>Dikarya</taxon>
        <taxon>Basidiomycota</taxon>
        <taxon>Agaricomycotina</taxon>
        <taxon>Agaricomycetes</taxon>
        <taxon>Agaricomycetidae</taxon>
        <taxon>Agaricales</taxon>
        <taxon>Agaricineae</taxon>
        <taxon>Hydnangiaceae</taxon>
        <taxon>Laccaria</taxon>
    </lineage>
</organism>
<dbReference type="OrthoDB" id="2131701at2759"/>
<dbReference type="AlphaFoldDB" id="A0A0C9XN65"/>
<evidence type="ECO:0000313" key="2">
    <source>
        <dbReference type="Proteomes" id="UP000054477"/>
    </source>
</evidence>
<dbReference type="EMBL" id="KN838692">
    <property type="protein sequence ID" value="KIJ97462.1"/>
    <property type="molecule type" value="Genomic_DNA"/>
</dbReference>